<dbReference type="Pfam" id="PF00293">
    <property type="entry name" value="NUDIX"/>
    <property type="match status" value="1"/>
</dbReference>
<keyword evidence="2" id="KW-0378">Hydrolase</keyword>
<evidence type="ECO:0000313" key="5">
    <source>
        <dbReference type="EMBL" id="MQY18409.1"/>
    </source>
</evidence>
<dbReference type="EMBL" id="WEGK01000003">
    <property type="protein sequence ID" value="MQY18409.1"/>
    <property type="molecule type" value="Genomic_DNA"/>
</dbReference>
<dbReference type="Gene3D" id="3.90.79.10">
    <property type="entry name" value="Nucleoside Triphosphate Pyrophosphohydrolase"/>
    <property type="match status" value="1"/>
</dbReference>
<accession>A0A7K0CY29</accession>
<dbReference type="RefSeq" id="WP_153408880.1">
    <property type="nucleotide sequence ID" value="NZ_WEGK01000003.1"/>
</dbReference>
<gene>
    <name evidence="5" type="ORF">NRB20_14850</name>
</gene>
<keyword evidence="3" id="KW-0460">Magnesium</keyword>
<comment type="caution">
    <text evidence="5">The sequence shown here is derived from an EMBL/GenBank/DDBJ whole genome shotgun (WGS) entry which is preliminary data.</text>
</comment>
<dbReference type="PANTHER" id="PTHR43046">
    <property type="entry name" value="GDP-MANNOSE MANNOSYL HYDROLASE"/>
    <property type="match status" value="1"/>
</dbReference>
<dbReference type="InterPro" id="IPR000086">
    <property type="entry name" value="NUDIX_hydrolase_dom"/>
</dbReference>
<comment type="cofactor">
    <cofactor evidence="1">
        <name>Mg(2+)</name>
        <dbReference type="ChEBI" id="CHEBI:18420"/>
    </cofactor>
</comment>
<feature type="domain" description="Nudix hydrolase" evidence="4">
    <location>
        <begin position="17"/>
        <end position="140"/>
    </location>
</feature>
<evidence type="ECO:0000256" key="2">
    <source>
        <dbReference type="ARBA" id="ARBA00022801"/>
    </source>
</evidence>
<evidence type="ECO:0000313" key="6">
    <source>
        <dbReference type="Proteomes" id="UP000438448"/>
    </source>
</evidence>
<dbReference type="Proteomes" id="UP000438448">
    <property type="component" value="Unassembled WGS sequence"/>
</dbReference>
<reference evidence="5 6" key="1">
    <citation type="submission" date="2019-10" db="EMBL/GenBank/DDBJ databases">
        <title>Nocardia macrotermitis sp. nov. and Nocardia aurantia sp. nov., isolated from the gut of fungus growing-termite Macrotermes natalensis.</title>
        <authorList>
            <person name="Benndorf R."/>
            <person name="Schwitalla J."/>
            <person name="Martin K."/>
            <person name="De Beer W."/>
            <person name="Kaster A.-K."/>
            <person name="Vollmers J."/>
            <person name="Poulsen M."/>
            <person name="Beemelmanns C."/>
        </authorList>
    </citation>
    <scope>NUCLEOTIDE SEQUENCE [LARGE SCALE GENOMIC DNA]</scope>
    <source>
        <strain evidence="5 6">RB20</strain>
    </source>
</reference>
<dbReference type="InterPro" id="IPR015797">
    <property type="entry name" value="NUDIX_hydrolase-like_dom_sf"/>
</dbReference>
<evidence type="ECO:0000256" key="3">
    <source>
        <dbReference type="ARBA" id="ARBA00022842"/>
    </source>
</evidence>
<evidence type="ECO:0000259" key="4">
    <source>
        <dbReference type="PROSITE" id="PS51462"/>
    </source>
</evidence>
<dbReference type="GO" id="GO:0016787">
    <property type="term" value="F:hydrolase activity"/>
    <property type="evidence" value="ECO:0007669"/>
    <property type="project" value="UniProtKB-KW"/>
</dbReference>
<dbReference type="PROSITE" id="PS51462">
    <property type="entry name" value="NUDIX"/>
    <property type="match status" value="1"/>
</dbReference>
<evidence type="ECO:0000256" key="1">
    <source>
        <dbReference type="ARBA" id="ARBA00001946"/>
    </source>
</evidence>
<protein>
    <recommendedName>
        <fullName evidence="4">Nudix hydrolase domain-containing protein</fullName>
    </recommendedName>
</protein>
<dbReference type="OrthoDB" id="4247482at2"/>
<proteinExistence type="predicted"/>
<keyword evidence="6" id="KW-1185">Reference proteome</keyword>
<name>A0A7K0CY29_9NOCA</name>
<dbReference type="CDD" id="cd18876">
    <property type="entry name" value="NUDIX_Hydrolase"/>
    <property type="match status" value="1"/>
</dbReference>
<organism evidence="5 6">
    <name type="scientific">Nocardia macrotermitis</name>
    <dbReference type="NCBI Taxonomy" id="2585198"/>
    <lineage>
        <taxon>Bacteria</taxon>
        <taxon>Bacillati</taxon>
        <taxon>Actinomycetota</taxon>
        <taxon>Actinomycetes</taxon>
        <taxon>Mycobacteriales</taxon>
        <taxon>Nocardiaceae</taxon>
        <taxon>Nocardia</taxon>
    </lineage>
</organism>
<sequence>MSASFEQTSYTPEVFARPWLAAGALFVREESVLLVHKTYGDGWDIPGGFVDVSEAPVQACRREIAEELGIARPPRRLLVCDWAPHDGTDRLLFVFDCGELGDESDIVLQASELDRWEWVPIDAVEDYAVPRLAIRLRQAYAAYHEGGPVYLERGEPFAAV</sequence>
<dbReference type="InterPro" id="IPR020084">
    <property type="entry name" value="NUDIX_hydrolase_CS"/>
</dbReference>
<dbReference type="AlphaFoldDB" id="A0A7K0CY29"/>
<dbReference type="PROSITE" id="PS00893">
    <property type="entry name" value="NUDIX_BOX"/>
    <property type="match status" value="1"/>
</dbReference>
<dbReference type="SUPFAM" id="SSF55811">
    <property type="entry name" value="Nudix"/>
    <property type="match status" value="1"/>
</dbReference>
<dbReference type="PANTHER" id="PTHR43046:SF12">
    <property type="entry name" value="GDP-MANNOSE MANNOSYL HYDROLASE"/>
    <property type="match status" value="1"/>
</dbReference>